<dbReference type="PROSITE" id="PS51476">
    <property type="entry name" value="PROTEASOME_BETA_2"/>
    <property type="match status" value="1"/>
</dbReference>
<evidence type="ECO:0000313" key="12">
    <source>
        <dbReference type="RefSeq" id="XP_002137652.2"/>
    </source>
</evidence>
<dbReference type="GO" id="GO:0005839">
    <property type="term" value="C:proteasome core complex"/>
    <property type="evidence" value="ECO:0007669"/>
    <property type="project" value="InterPro"/>
</dbReference>
<comment type="similarity">
    <text evidence="10">Belongs to the peptidase T1B family.</text>
</comment>
<dbReference type="SUPFAM" id="SSF56235">
    <property type="entry name" value="N-terminal nucleophile aminohydrolases (Ntn hydrolases)"/>
    <property type="match status" value="1"/>
</dbReference>
<reference evidence="11" key="1">
    <citation type="submission" date="2024-06" db="UniProtKB">
        <authorList>
            <consortium name="RefSeq"/>
        </authorList>
    </citation>
    <scope>NUCLEOTIDE SEQUENCE [LARGE SCALE GENOMIC DNA]</scope>
    <source>
        <strain evidence="11">MV2-25</strain>
    </source>
</reference>
<reference evidence="12" key="2">
    <citation type="submission" date="2025-08" db="UniProtKB">
        <authorList>
            <consortium name="RefSeq"/>
        </authorList>
    </citation>
    <scope>IDENTIFICATION</scope>
    <source>
        <strain evidence="12">MV-25-SWS-2005</strain>
        <tissue evidence="12">Whole body</tissue>
    </source>
</reference>
<comment type="catalytic activity">
    <reaction evidence="1">
        <text>Cleavage of peptide bonds with very broad specificity.</text>
        <dbReference type="EC" id="3.4.25.1"/>
    </reaction>
</comment>
<evidence type="ECO:0000256" key="8">
    <source>
        <dbReference type="ARBA" id="ARBA00024953"/>
    </source>
</evidence>
<dbReference type="KEGG" id="dpo:6897503"/>
<dbReference type="InterPro" id="IPR023333">
    <property type="entry name" value="Proteasome_suB-type"/>
</dbReference>
<keyword evidence="3" id="KW-0645">Protease</keyword>
<evidence type="ECO:0000256" key="4">
    <source>
        <dbReference type="ARBA" id="ARBA00022698"/>
    </source>
</evidence>
<accession>A0A6I8V371</accession>
<dbReference type="InterPro" id="IPR001353">
    <property type="entry name" value="Proteasome_sua/b"/>
</dbReference>
<dbReference type="ExpressionAtlas" id="A0A6I8V371">
    <property type="expression patterns" value="baseline"/>
</dbReference>
<keyword evidence="11" id="KW-1185">Reference proteome</keyword>
<evidence type="ECO:0000256" key="7">
    <source>
        <dbReference type="ARBA" id="ARBA00023242"/>
    </source>
</evidence>
<comment type="function">
    <text evidence="10">Component of the proteasome, a multicatalytic proteinase complex which is characterized by its ability to cleave peptides with Arg, Phe, Tyr, Leu, and Glu adjacent to the leaving group at neutral or slightly basic pH. The proteasome has an ATP-dependent proteolytic activity.</text>
</comment>
<gene>
    <name evidence="12" type="primary">LOC6897503</name>
</gene>
<evidence type="ECO:0000256" key="9">
    <source>
        <dbReference type="ARBA" id="ARBA00026071"/>
    </source>
</evidence>
<dbReference type="Gene3D" id="3.60.20.10">
    <property type="entry name" value="Glutamine Phosphoribosylpyrophosphate, subunit 1, domain 1"/>
    <property type="match status" value="1"/>
</dbReference>
<dbReference type="PANTHER" id="PTHR32194">
    <property type="entry name" value="METALLOPROTEASE TLDD"/>
    <property type="match status" value="1"/>
</dbReference>
<dbReference type="RefSeq" id="XP_002137652.2">
    <property type="nucleotide sequence ID" value="XM_002137616.3"/>
</dbReference>
<dbReference type="Proteomes" id="UP000001819">
    <property type="component" value="Chromosome 2"/>
</dbReference>
<comment type="subunit">
    <text evidence="9">The 26S proteasome consists of a 20S proteasome core and two 19S regulatory subunits. The 20S proteasome core is composed of 28 subunits that are arranged in four stacked rings, resulting in a barrel-shaped structure. The two end rings are each formed by seven alpha subunits, and the two central rings are each formed by seven beta subunits. The catalytic chamber with the active sites is on the inside of the barrel.</text>
</comment>
<keyword evidence="7 10" id="KW-0539">Nucleus</keyword>
<dbReference type="PROSITE" id="PS00854">
    <property type="entry name" value="PROTEASOME_BETA_1"/>
    <property type="match status" value="1"/>
</dbReference>
<keyword evidence="5" id="KW-0378">Hydrolase</keyword>
<protein>
    <recommendedName>
        <fullName evidence="10">Proteasome subunit beta</fullName>
    </recommendedName>
</protein>
<evidence type="ECO:0000313" key="11">
    <source>
        <dbReference type="Proteomes" id="UP000001819"/>
    </source>
</evidence>
<comment type="subcellular location">
    <subcellularLocation>
        <location evidence="10">Cytoplasm</location>
    </subcellularLocation>
    <subcellularLocation>
        <location evidence="10">Nucleus</location>
    </subcellularLocation>
</comment>
<dbReference type="Pfam" id="PF00227">
    <property type="entry name" value="Proteasome"/>
    <property type="match status" value="1"/>
</dbReference>
<evidence type="ECO:0000256" key="6">
    <source>
        <dbReference type="ARBA" id="ARBA00022942"/>
    </source>
</evidence>
<evidence type="ECO:0000256" key="5">
    <source>
        <dbReference type="ARBA" id="ARBA00022801"/>
    </source>
</evidence>
<evidence type="ECO:0000256" key="1">
    <source>
        <dbReference type="ARBA" id="ARBA00001198"/>
    </source>
</evidence>
<proteinExistence type="inferred from homology"/>
<dbReference type="GO" id="GO:0051603">
    <property type="term" value="P:proteolysis involved in protein catabolic process"/>
    <property type="evidence" value="ECO:0007669"/>
    <property type="project" value="InterPro"/>
</dbReference>
<dbReference type="GO" id="GO:0004298">
    <property type="term" value="F:threonine-type endopeptidase activity"/>
    <property type="evidence" value="ECO:0007669"/>
    <property type="project" value="UniProtKB-KW"/>
</dbReference>
<dbReference type="GO" id="GO:0005634">
    <property type="term" value="C:nucleus"/>
    <property type="evidence" value="ECO:0007669"/>
    <property type="project" value="UniProtKB-SubCell"/>
</dbReference>
<dbReference type="InterPro" id="IPR016050">
    <property type="entry name" value="Proteasome_bsu_CS"/>
</dbReference>
<dbReference type="GO" id="GO:0005737">
    <property type="term" value="C:cytoplasm"/>
    <property type="evidence" value="ECO:0007669"/>
    <property type="project" value="UniProtKB-SubCell"/>
</dbReference>
<sequence length="306" mass="33515">MLPAPSQSLFQRSSTGFSFVNRERDNQLAGRKGFIPTPPTTTGSTVVGIKYRDGVIIATDKQGTADCIVTTNCMKKIYCLQDNIYAGGSGIYGDLHQVARLTRAQMDLHRLQMSCKVPVVCANQFVKHLLYDYQGNIRINLIIGGVDNEGPSLYSTRFDGTTEKVPFASNGSGDFAAMTVLEKRWRESLDEKGAESLAIDAVRSGIKNDLYSGSPIHICVIRTDYSVSLYDKIFAGSPVPRPPVWRVKPQPPKVLFAADHALEPIANRLSKSPPESDQVVPKGTRTALALARHKSKKTNNTTEIDG</sequence>
<dbReference type="PANTHER" id="PTHR32194:SF4">
    <property type="entry name" value="PROTEASOME SUBUNIT BETA TYPE-7"/>
    <property type="match status" value="1"/>
</dbReference>
<comment type="function">
    <text evidence="8">Non-catalytic component of the proteasome, a multicatalytic proteinase complex which is characterized by its ability to cleave peptides with Arg, Phe, Tyr, Leu, and Glu adjacent to the leaving group at neutral or slightly basic pH. The proteasome has an ATP-dependent proteolytic activity.</text>
</comment>
<evidence type="ECO:0000256" key="3">
    <source>
        <dbReference type="ARBA" id="ARBA00022670"/>
    </source>
</evidence>
<dbReference type="InterPro" id="IPR029055">
    <property type="entry name" value="Ntn_hydrolases_N"/>
</dbReference>
<comment type="subunit">
    <text evidence="10">Component of the proteasome complex.</text>
</comment>
<evidence type="ECO:0000256" key="10">
    <source>
        <dbReference type="RuleBase" id="RU004203"/>
    </source>
</evidence>
<name>A0A6I8V371_DROPS</name>
<keyword evidence="2 10" id="KW-0963">Cytoplasm</keyword>
<keyword evidence="4" id="KW-0888">Threonine protease</keyword>
<dbReference type="AlphaFoldDB" id="A0A6I8V371"/>
<dbReference type="InParanoid" id="A0A6I8V371"/>
<evidence type="ECO:0000256" key="2">
    <source>
        <dbReference type="ARBA" id="ARBA00022490"/>
    </source>
</evidence>
<organism evidence="11 12">
    <name type="scientific">Drosophila pseudoobscura pseudoobscura</name>
    <name type="common">Fruit fly</name>
    <dbReference type="NCBI Taxonomy" id="46245"/>
    <lineage>
        <taxon>Eukaryota</taxon>
        <taxon>Metazoa</taxon>
        <taxon>Ecdysozoa</taxon>
        <taxon>Arthropoda</taxon>
        <taxon>Hexapoda</taxon>
        <taxon>Insecta</taxon>
        <taxon>Pterygota</taxon>
        <taxon>Neoptera</taxon>
        <taxon>Endopterygota</taxon>
        <taxon>Diptera</taxon>
        <taxon>Brachycera</taxon>
        <taxon>Muscomorpha</taxon>
        <taxon>Ephydroidea</taxon>
        <taxon>Drosophilidae</taxon>
        <taxon>Drosophila</taxon>
        <taxon>Sophophora</taxon>
    </lineage>
</organism>
<keyword evidence="6 10" id="KW-0647">Proteasome</keyword>